<evidence type="ECO:0000256" key="1">
    <source>
        <dbReference type="ARBA" id="ARBA00010282"/>
    </source>
</evidence>
<dbReference type="AlphaFoldDB" id="A0A2W5C2F2"/>
<dbReference type="Gene3D" id="3.90.1010.10">
    <property type="match status" value="1"/>
</dbReference>
<reference evidence="3 4" key="1">
    <citation type="submission" date="2017-08" db="EMBL/GenBank/DDBJ databases">
        <title>Infants hospitalized years apart are colonized by the same room-sourced microbial strains.</title>
        <authorList>
            <person name="Brooks B."/>
            <person name="Olm M.R."/>
            <person name="Firek B.A."/>
            <person name="Baker R."/>
            <person name="Thomas B.C."/>
            <person name="Morowitz M.J."/>
            <person name="Banfield J.F."/>
        </authorList>
    </citation>
    <scope>NUCLEOTIDE SEQUENCE [LARGE SCALE GENOMIC DNA]</scope>
    <source>
        <strain evidence="3">S2_018_000_R2_104</strain>
    </source>
</reference>
<sequence>VKGCVSKVWLFEEMGADGRYHFHADSDGKITKGLVAIVLAAYEGKTAQEIAAVDIEAAFEKLGLSENLSPNRRNGFFAMVEKIRALSR</sequence>
<evidence type="ECO:0000259" key="2">
    <source>
        <dbReference type="Pfam" id="PF02657"/>
    </source>
</evidence>
<dbReference type="PANTHER" id="PTHR43597">
    <property type="entry name" value="SULFUR ACCEPTOR PROTEIN CSDE"/>
    <property type="match status" value="1"/>
</dbReference>
<gene>
    <name evidence="3" type="ORF">DI626_02330</name>
</gene>
<dbReference type="EMBL" id="QFNK01000025">
    <property type="protein sequence ID" value="PZO88198.1"/>
    <property type="molecule type" value="Genomic_DNA"/>
</dbReference>
<comment type="similarity">
    <text evidence="1">Belongs to the SufE family.</text>
</comment>
<feature type="domain" description="Fe-S metabolism associated" evidence="2">
    <location>
        <begin position="1"/>
        <end position="85"/>
    </location>
</feature>
<name>A0A2W5C2F2_9BACT</name>
<dbReference type="InterPro" id="IPR003808">
    <property type="entry name" value="Fe-S_metab-assoc_dom"/>
</dbReference>
<dbReference type="Proteomes" id="UP000249557">
    <property type="component" value="Unassembled WGS sequence"/>
</dbReference>
<comment type="caution">
    <text evidence="3">The sequence shown here is derived from an EMBL/GenBank/DDBJ whole genome shotgun (WGS) entry which is preliminary data.</text>
</comment>
<accession>A0A2W5C2F2</accession>
<dbReference type="SUPFAM" id="SSF82649">
    <property type="entry name" value="SufE/NifU"/>
    <property type="match status" value="1"/>
</dbReference>
<evidence type="ECO:0000313" key="3">
    <source>
        <dbReference type="EMBL" id="PZO88198.1"/>
    </source>
</evidence>
<evidence type="ECO:0000313" key="4">
    <source>
        <dbReference type="Proteomes" id="UP000249557"/>
    </source>
</evidence>
<organism evidence="3 4">
    <name type="scientific">Micavibrio aeruginosavorus</name>
    <dbReference type="NCBI Taxonomy" id="349221"/>
    <lineage>
        <taxon>Bacteria</taxon>
        <taxon>Pseudomonadati</taxon>
        <taxon>Bdellovibrionota</taxon>
        <taxon>Bdellovibrionia</taxon>
        <taxon>Bdellovibrionales</taxon>
        <taxon>Pseudobdellovibrionaceae</taxon>
        <taxon>Micavibrio</taxon>
    </lineage>
</organism>
<feature type="non-terminal residue" evidence="3">
    <location>
        <position position="1"/>
    </location>
</feature>
<protein>
    <submittedName>
        <fullName evidence="3">Fe-S cluster assembly protein SufE</fullName>
    </submittedName>
</protein>
<dbReference type="Pfam" id="PF02657">
    <property type="entry name" value="SufE"/>
    <property type="match status" value="1"/>
</dbReference>
<dbReference type="PANTHER" id="PTHR43597:SF5">
    <property type="entry name" value="SUFE-LIKE PROTEIN 2, CHLOROPLASTIC"/>
    <property type="match status" value="1"/>
</dbReference>
<proteinExistence type="inferred from homology"/>